<dbReference type="Proteomes" id="UP000192468">
    <property type="component" value="Unassembled WGS sequence"/>
</dbReference>
<evidence type="ECO:0000313" key="2">
    <source>
        <dbReference type="Proteomes" id="UP000192468"/>
    </source>
</evidence>
<dbReference type="RefSeq" id="WP_084116073.1">
    <property type="nucleotide sequence ID" value="NZ_FWXH01000007.1"/>
</dbReference>
<name>A0A1W1XKW6_9CLOT</name>
<dbReference type="AlphaFoldDB" id="A0A1W1XKW6"/>
<protein>
    <submittedName>
        <fullName evidence="1">Uncharacterized protein</fullName>
    </submittedName>
</protein>
<organism evidence="1 2">
    <name type="scientific">Clostridium acidisoli DSM 12555</name>
    <dbReference type="NCBI Taxonomy" id="1121291"/>
    <lineage>
        <taxon>Bacteria</taxon>
        <taxon>Bacillati</taxon>
        <taxon>Bacillota</taxon>
        <taxon>Clostridia</taxon>
        <taxon>Eubacteriales</taxon>
        <taxon>Clostridiaceae</taxon>
        <taxon>Clostridium</taxon>
    </lineage>
</organism>
<proteinExistence type="predicted"/>
<sequence>MKAILYKDNVAPYVMEISELEVLNRLEKGCLKMFFNEDEFVAICNSINMENSIIKSAADIKEDFIVVGLKYGKVISLNDKQIEHVMESI</sequence>
<keyword evidence="2" id="KW-1185">Reference proteome</keyword>
<reference evidence="1 2" key="1">
    <citation type="submission" date="2017-04" db="EMBL/GenBank/DDBJ databases">
        <authorList>
            <person name="Afonso C.L."/>
            <person name="Miller P.J."/>
            <person name="Scott M.A."/>
            <person name="Spackman E."/>
            <person name="Goraichik I."/>
            <person name="Dimitrov K.M."/>
            <person name="Suarez D.L."/>
            <person name="Swayne D.E."/>
        </authorList>
    </citation>
    <scope>NUCLEOTIDE SEQUENCE [LARGE SCALE GENOMIC DNA]</scope>
    <source>
        <strain evidence="1 2">DSM 12555</strain>
    </source>
</reference>
<dbReference type="EMBL" id="FWXH01000007">
    <property type="protein sequence ID" value="SMC24630.1"/>
    <property type="molecule type" value="Genomic_DNA"/>
</dbReference>
<accession>A0A1W1XKW6</accession>
<evidence type="ECO:0000313" key="1">
    <source>
        <dbReference type="EMBL" id="SMC24630.1"/>
    </source>
</evidence>
<gene>
    <name evidence="1" type="ORF">SAMN02745134_02242</name>
</gene>